<reference evidence="3" key="2">
    <citation type="submission" date="2015-01" db="EMBL/GenBank/DDBJ databases">
        <title>Evolutionary Origins and Diversification of the Mycorrhizal Mutualists.</title>
        <authorList>
            <consortium name="DOE Joint Genome Institute"/>
            <consortium name="Mycorrhizal Genomics Consortium"/>
            <person name="Kohler A."/>
            <person name="Kuo A."/>
            <person name="Nagy L.G."/>
            <person name="Floudas D."/>
            <person name="Copeland A."/>
            <person name="Barry K.W."/>
            <person name="Cichocki N."/>
            <person name="Veneault-Fourrey C."/>
            <person name="LaButti K."/>
            <person name="Lindquist E.A."/>
            <person name="Lipzen A."/>
            <person name="Lundell T."/>
            <person name="Morin E."/>
            <person name="Murat C."/>
            <person name="Riley R."/>
            <person name="Ohm R."/>
            <person name="Sun H."/>
            <person name="Tunlid A."/>
            <person name="Henrissat B."/>
            <person name="Grigoriev I.V."/>
            <person name="Hibbett D.S."/>
            <person name="Martin F."/>
        </authorList>
    </citation>
    <scope>NUCLEOTIDE SEQUENCE [LARGE SCALE GENOMIC DNA]</scope>
    <source>
        <strain evidence="3">F 1598</strain>
    </source>
</reference>
<proteinExistence type="predicted"/>
<keyword evidence="1" id="KW-0812">Transmembrane</keyword>
<keyword evidence="3" id="KW-1185">Reference proteome</keyword>
<evidence type="ECO:0000313" key="3">
    <source>
        <dbReference type="Proteomes" id="UP000054166"/>
    </source>
</evidence>
<dbReference type="HOGENOM" id="CLU_033167_0_0_1"/>
<evidence type="ECO:0000256" key="1">
    <source>
        <dbReference type="SAM" id="Phobius"/>
    </source>
</evidence>
<organism evidence="2 3">
    <name type="scientific">Piloderma croceum (strain F 1598)</name>
    <dbReference type="NCBI Taxonomy" id="765440"/>
    <lineage>
        <taxon>Eukaryota</taxon>
        <taxon>Fungi</taxon>
        <taxon>Dikarya</taxon>
        <taxon>Basidiomycota</taxon>
        <taxon>Agaricomycotina</taxon>
        <taxon>Agaricomycetes</taxon>
        <taxon>Agaricomycetidae</taxon>
        <taxon>Atheliales</taxon>
        <taxon>Atheliaceae</taxon>
        <taxon>Piloderma</taxon>
    </lineage>
</organism>
<gene>
    <name evidence="2" type="ORF">PILCRDRAFT_94322</name>
</gene>
<dbReference type="STRING" id="765440.A0A0C3GLG0"/>
<feature type="transmembrane region" description="Helical" evidence="1">
    <location>
        <begin position="12"/>
        <end position="28"/>
    </location>
</feature>
<sequence>MSWRSPPSRRELTLVLFSLTVFILFYNLDTSFRLLGVDPAGTQNALMSKLGFRKGIIGTDGRRPPGWRDPLEGEIFGDWGWEEGHVAGNGAERQKVKGEDDDRYGAIWLGKAKTEAGEQQQISNEGTATDAFAYWEDRVPKTTVVKHVPGYTILDSVILVNGTVWLVTDDLSTFPALGSIASSSLNSREPPPDSEWQILTTEQATKLGNYGALIRGVTWLSTDTEHNNHTLLSLWRTYTTLDQSIDSRGRTTLPPPRRLIFPSIPYFSEPRRDPDNAITPRSRSKTGIDDLAAKAAFPTLAIMYREDWTDFAQMQIPFVLERVVVADRGAAARASGSQPVFSPPFQDMVASKHWWQPVRRLMTGFLQLPDESKKSKSAAATAVTKPVVTYFSTQEKGSGPRLKDEDHNLLVKTLTKFQRTSGYEVNIVPANAPWTDRMRILVRSTIVIGIFGTNLADTYFMKPSPHTTLMEFFPSGYFSRDQELPARCLGWRYIAWWNDRKFSGSSLPATAQPQEGKSVEIPINPAAIVKTIREAIDTPTTSNLPRTLDEYPS</sequence>
<accession>A0A0C3GLG0</accession>
<reference evidence="2 3" key="1">
    <citation type="submission" date="2014-04" db="EMBL/GenBank/DDBJ databases">
        <authorList>
            <consortium name="DOE Joint Genome Institute"/>
            <person name="Kuo A."/>
            <person name="Tarkka M."/>
            <person name="Buscot F."/>
            <person name="Kohler A."/>
            <person name="Nagy L.G."/>
            <person name="Floudas D."/>
            <person name="Copeland A."/>
            <person name="Barry K.W."/>
            <person name="Cichocki N."/>
            <person name="Veneault-Fourrey C."/>
            <person name="LaButti K."/>
            <person name="Lindquist E.A."/>
            <person name="Lipzen A."/>
            <person name="Lundell T."/>
            <person name="Morin E."/>
            <person name="Murat C."/>
            <person name="Sun H."/>
            <person name="Tunlid A."/>
            <person name="Henrissat B."/>
            <person name="Grigoriev I.V."/>
            <person name="Hibbett D.S."/>
            <person name="Martin F."/>
            <person name="Nordberg H.P."/>
            <person name="Cantor M.N."/>
            <person name="Hua S.X."/>
        </authorList>
    </citation>
    <scope>NUCLEOTIDE SEQUENCE [LARGE SCALE GENOMIC DNA]</scope>
    <source>
        <strain evidence="2 3">F 1598</strain>
    </source>
</reference>
<dbReference type="Proteomes" id="UP000054166">
    <property type="component" value="Unassembled WGS sequence"/>
</dbReference>
<dbReference type="InParanoid" id="A0A0C3GLG0"/>
<dbReference type="OrthoDB" id="529273at2759"/>
<keyword evidence="1" id="KW-0472">Membrane</keyword>
<dbReference type="EMBL" id="KN832971">
    <property type="protein sequence ID" value="KIM91421.1"/>
    <property type="molecule type" value="Genomic_DNA"/>
</dbReference>
<protein>
    <submittedName>
        <fullName evidence="2">Uncharacterized protein</fullName>
    </submittedName>
</protein>
<evidence type="ECO:0000313" key="2">
    <source>
        <dbReference type="EMBL" id="KIM91421.1"/>
    </source>
</evidence>
<name>A0A0C3GLG0_PILCF</name>
<dbReference type="AlphaFoldDB" id="A0A0C3GLG0"/>
<keyword evidence="1" id="KW-1133">Transmembrane helix</keyword>